<evidence type="ECO:0000259" key="8">
    <source>
        <dbReference type="Pfam" id="PF02668"/>
    </source>
</evidence>
<keyword evidence="3" id="KW-0479">Metal-binding</keyword>
<gene>
    <name evidence="9" type="ORF">JOE21_000146</name>
</gene>
<evidence type="ECO:0000256" key="1">
    <source>
        <dbReference type="ARBA" id="ARBA00001954"/>
    </source>
</evidence>
<evidence type="ECO:0000313" key="10">
    <source>
        <dbReference type="Proteomes" id="UP001185012"/>
    </source>
</evidence>
<comment type="cofactor">
    <cofactor evidence="1">
        <name>Fe(2+)</name>
        <dbReference type="ChEBI" id="CHEBI:29033"/>
    </cofactor>
</comment>
<protein>
    <submittedName>
        <fullName evidence="9">L-asparagine oxygenase</fullName>
        <ecNumber evidence="9">1.14.11.39</ecNumber>
    </submittedName>
</protein>
<dbReference type="Pfam" id="PF02668">
    <property type="entry name" value="TauD"/>
    <property type="match status" value="1"/>
</dbReference>
<evidence type="ECO:0000313" key="9">
    <source>
        <dbReference type="EMBL" id="MDR6224158.1"/>
    </source>
</evidence>
<keyword evidence="5" id="KW-0408">Iron</keyword>
<dbReference type="GO" id="GO:0016491">
    <property type="term" value="F:oxidoreductase activity"/>
    <property type="evidence" value="ECO:0007669"/>
    <property type="project" value="UniProtKB-KW"/>
</dbReference>
<keyword evidence="6" id="KW-0045">Antibiotic biosynthesis</keyword>
<dbReference type="SUPFAM" id="SSF51197">
    <property type="entry name" value="Clavaminate synthase-like"/>
    <property type="match status" value="1"/>
</dbReference>
<evidence type="ECO:0000256" key="7">
    <source>
        <dbReference type="SAM" id="MobiDB-lite"/>
    </source>
</evidence>
<evidence type="ECO:0000256" key="3">
    <source>
        <dbReference type="ARBA" id="ARBA00022723"/>
    </source>
</evidence>
<dbReference type="PANTHER" id="PTHR10696:SF56">
    <property type="entry name" value="TAUD_TFDA-LIKE DOMAIN-CONTAINING PROTEIN"/>
    <property type="match status" value="1"/>
</dbReference>
<keyword evidence="10" id="KW-1185">Reference proteome</keyword>
<reference evidence="9 10" key="1">
    <citation type="submission" date="2023-07" db="EMBL/GenBank/DDBJ databases">
        <title>Genomic Encyclopedia of Type Strains, Phase IV (KMG-IV): sequencing the most valuable type-strain genomes for metagenomic binning, comparative biology and taxonomic classification.</title>
        <authorList>
            <person name="Goeker M."/>
        </authorList>
    </citation>
    <scope>NUCLEOTIDE SEQUENCE [LARGE SCALE GENOMIC DNA]</scope>
    <source>
        <strain evidence="9 10">DSM 45903</strain>
    </source>
</reference>
<evidence type="ECO:0000256" key="5">
    <source>
        <dbReference type="ARBA" id="ARBA00023004"/>
    </source>
</evidence>
<dbReference type="InterPro" id="IPR003819">
    <property type="entry name" value="TauD/TfdA-like"/>
</dbReference>
<dbReference type="InterPro" id="IPR050411">
    <property type="entry name" value="AlphaKG_dependent_hydroxylases"/>
</dbReference>
<accession>A0ABU1IHA4</accession>
<dbReference type="InterPro" id="IPR014503">
    <property type="entry name" value="Clavaminate_syn-like"/>
</dbReference>
<dbReference type="Proteomes" id="UP001185012">
    <property type="component" value="Unassembled WGS sequence"/>
</dbReference>
<evidence type="ECO:0000256" key="2">
    <source>
        <dbReference type="ARBA" id="ARBA00008425"/>
    </source>
</evidence>
<dbReference type="EC" id="1.14.11.39" evidence="9"/>
<feature type="domain" description="TauD/TfdA-like" evidence="8">
    <location>
        <begin position="150"/>
        <end position="315"/>
    </location>
</feature>
<organism evidence="9 10">
    <name type="scientific">Desmospora profundinema</name>
    <dbReference type="NCBI Taxonomy" id="1571184"/>
    <lineage>
        <taxon>Bacteria</taxon>
        <taxon>Bacillati</taxon>
        <taxon>Bacillota</taxon>
        <taxon>Bacilli</taxon>
        <taxon>Bacillales</taxon>
        <taxon>Thermoactinomycetaceae</taxon>
        <taxon>Desmospora</taxon>
    </lineage>
</organism>
<dbReference type="InterPro" id="IPR042098">
    <property type="entry name" value="TauD-like_sf"/>
</dbReference>
<keyword evidence="4 9" id="KW-0560">Oxidoreductase</keyword>
<feature type="region of interest" description="Disordered" evidence="7">
    <location>
        <begin position="87"/>
        <end position="110"/>
    </location>
</feature>
<evidence type="ECO:0000256" key="6">
    <source>
        <dbReference type="ARBA" id="ARBA00023194"/>
    </source>
</evidence>
<dbReference type="Gene3D" id="3.60.130.10">
    <property type="entry name" value="Clavaminate synthase-like"/>
    <property type="match status" value="1"/>
</dbReference>
<name>A0ABU1IHA4_9BACL</name>
<comment type="similarity">
    <text evidence="2">Belongs to the clavaminate synthase family.</text>
</comment>
<dbReference type="EMBL" id="JAVDQG010000001">
    <property type="protein sequence ID" value="MDR6224158.1"/>
    <property type="molecule type" value="Genomic_DNA"/>
</dbReference>
<dbReference type="RefSeq" id="WP_309861048.1">
    <property type="nucleotide sequence ID" value="NZ_JAVDQG010000001.1"/>
</dbReference>
<proteinExistence type="inferred from homology"/>
<sequence>MSTGSENKLQSWSYENTEEQSHVITLTQDEKKQVKNIIEQFPPLDLESIHDDLLTRVQLASFQLPYRIVERILRFRRSPEKGVLLVRNLPTDPELPPTPKDARPSPQKKTHSSEYTLLIHMLFLGEPIIYTEEKEGKLINDICPVQGTDHTQEHTGSKKSFPFHTENAFHPYRPDHLGLICLRSDHDQKAQTPVASIIDALPLLPSAAITLLRKPLYRIRPTQMFKHHEDDQQMVAVLSGSLLEPDMRMHFRLMEGINPEAQWALDQLKSTLQQVALHYVLTPGDLFLINNRRVVHGRSTFTPCYDGNDRWIQRMFTVQDFQRSSFSRGKGQHLCVPLHVEFSVH</sequence>
<dbReference type="PANTHER" id="PTHR10696">
    <property type="entry name" value="GAMMA-BUTYROBETAINE HYDROXYLASE-RELATED"/>
    <property type="match status" value="1"/>
</dbReference>
<dbReference type="PIRSF" id="PIRSF019543">
    <property type="entry name" value="Clavaminate_syn"/>
    <property type="match status" value="1"/>
</dbReference>
<evidence type="ECO:0000256" key="4">
    <source>
        <dbReference type="ARBA" id="ARBA00023002"/>
    </source>
</evidence>
<comment type="caution">
    <text evidence="9">The sequence shown here is derived from an EMBL/GenBank/DDBJ whole genome shotgun (WGS) entry which is preliminary data.</text>
</comment>